<keyword evidence="1" id="KW-0540">Nuclease</keyword>
<name>A0ABR6ZR39_9BURK</name>
<evidence type="ECO:0000313" key="5">
    <source>
        <dbReference type="Proteomes" id="UP000650424"/>
    </source>
</evidence>
<dbReference type="Proteomes" id="UP000650424">
    <property type="component" value="Unassembled WGS sequence"/>
</dbReference>
<gene>
    <name evidence="4" type="ORF">H8L32_12670</name>
</gene>
<dbReference type="CDD" id="cd00607">
    <property type="entry name" value="RNase_Sa"/>
    <property type="match status" value="1"/>
</dbReference>
<dbReference type="Gene3D" id="3.10.450.30">
    <property type="entry name" value="Microbial ribonucleases"/>
    <property type="match status" value="1"/>
</dbReference>
<keyword evidence="3" id="KW-0732">Signal</keyword>
<dbReference type="EMBL" id="JACOGF010000005">
    <property type="protein sequence ID" value="MBC3918337.1"/>
    <property type="molecule type" value="Genomic_DNA"/>
</dbReference>
<feature type="signal peptide" evidence="3">
    <location>
        <begin position="1"/>
        <end position="25"/>
    </location>
</feature>
<feature type="chain" id="PRO_5047131070" evidence="3">
    <location>
        <begin position="26"/>
        <end position="128"/>
    </location>
</feature>
<keyword evidence="2" id="KW-0378">Hydrolase</keyword>
<dbReference type="Pfam" id="PF00545">
    <property type="entry name" value="Ribonuclease"/>
    <property type="match status" value="1"/>
</dbReference>
<proteinExistence type="predicted"/>
<keyword evidence="5" id="KW-1185">Reference proteome</keyword>
<accession>A0ABR6ZR39</accession>
<organism evidence="4 5">
    <name type="scientific">Undibacterium hunanense</name>
    <dbReference type="NCBI Taxonomy" id="2762292"/>
    <lineage>
        <taxon>Bacteria</taxon>
        <taxon>Pseudomonadati</taxon>
        <taxon>Pseudomonadota</taxon>
        <taxon>Betaproteobacteria</taxon>
        <taxon>Burkholderiales</taxon>
        <taxon>Oxalobacteraceae</taxon>
        <taxon>Undibacterium</taxon>
    </lineage>
</organism>
<dbReference type="RefSeq" id="WP_186947638.1">
    <property type="nucleotide sequence ID" value="NZ_JACOGF010000005.1"/>
</dbReference>
<protein>
    <submittedName>
        <fullName evidence="4">Ribonuclease</fullName>
    </submittedName>
</protein>
<sequence>MVNPTFFRKWLVLLALALLAATSFAKDTGGLPNIAYVNVAELPKEAQTTLKLIKQGGPFAYDKDGVVFGNYETRLPKQKRGYYHEYTVKTPRARNRGARRIIAGADPQTSGEYYYTEDHYESFRRIKE</sequence>
<dbReference type="InterPro" id="IPR016191">
    <property type="entry name" value="Ribonuclease/ribotoxin"/>
</dbReference>
<evidence type="ECO:0000256" key="3">
    <source>
        <dbReference type="SAM" id="SignalP"/>
    </source>
</evidence>
<evidence type="ECO:0000313" key="4">
    <source>
        <dbReference type="EMBL" id="MBC3918337.1"/>
    </source>
</evidence>
<evidence type="ECO:0000256" key="2">
    <source>
        <dbReference type="ARBA" id="ARBA00022801"/>
    </source>
</evidence>
<evidence type="ECO:0000256" key="1">
    <source>
        <dbReference type="ARBA" id="ARBA00022722"/>
    </source>
</evidence>
<comment type="caution">
    <text evidence="4">The sequence shown here is derived from an EMBL/GenBank/DDBJ whole genome shotgun (WGS) entry which is preliminary data.</text>
</comment>
<dbReference type="InterPro" id="IPR000026">
    <property type="entry name" value="N1-like"/>
</dbReference>
<dbReference type="SUPFAM" id="SSF53933">
    <property type="entry name" value="Microbial ribonucleases"/>
    <property type="match status" value="1"/>
</dbReference>
<reference evidence="4 5" key="1">
    <citation type="submission" date="2020-08" db="EMBL/GenBank/DDBJ databases">
        <title>Novel species isolated from subtropical streams in China.</title>
        <authorList>
            <person name="Lu H."/>
        </authorList>
    </citation>
    <scope>NUCLEOTIDE SEQUENCE [LARGE SCALE GENOMIC DNA]</scope>
    <source>
        <strain evidence="4 5">CY18W</strain>
    </source>
</reference>